<reference evidence="5" key="2">
    <citation type="submission" date="2021-09" db="EMBL/GenBank/DDBJ databases">
        <authorList>
            <person name="Gilroy R."/>
        </authorList>
    </citation>
    <scope>NUCLEOTIDE SEQUENCE</scope>
    <source>
        <strain evidence="5">316</strain>
    </source>
</reference>
<dbReference type="GO" id="GO:0005524">
    <property type="term" value="F:ATP binding"/>
    <property type="evidence" value="ECO:0007669"/>
    <property type="project" value="UniProtKB-KW"/>
</dbReference>
<dbReference type="EMBL" id="DYYG01000013">
    <property type="protein sequence ID" value="HJE23160.1"/>
    <property type="molecule type" value="Genomic_DNA"/>
</dbReference>
<accession>A0A921E0S7</accession>
<evidence type="ECO:0000313" key="5">
    <source>
        <dbReference type="EMBL" id="HJE23160.1"/>
    </source>
</evidence>
<evidence type="ECO:0000256" key="3">
    <source>
        <dbReference type="ARBA" id="ARBA00022840"/>
    </source>
</evidence>
<dbReference type="PANTHER" id="PTHR43309">
    <property type="entry name" value="5-OXOPROLINASE SUBUNIT C"/>
    <property type="match status" value="1"/>
</dbReference>
<evidence type="ECO:0000256" key="2">
    <source>
        <dbReference type="ARBA" id="ARBA00022801"/>
    </source>
</evidence>
<sequence length="344" mass="35779">MSPRLHLARLSGAASIQDAGRHGFLRFGLSASGPMDPVAFAAANLLVGNGPDAAAIEFGLAAATLRVEGGPVRLALAGAVGAIRLDGESMAAHRSFLLREGEELTVARPRDGVYAVLAVSGGVPVPAVMGSRSLHQRAALGGFEGRPLREGDRLPLGPRPLSGDAERCLDPVALERGEPIRVVLGPQDDHFAPDGLATFLGRDFTVSNRADRMGYQLDGPEIAHGAQGFNIVSDATVAGSVQVPGSGRPIVLLADRQTTGGYPKIATVISVDLRRIAQRRPGETLRFEAVDLAAATRLARARRAQLAGLSARLRPVESEAERLMAANLAGEAVDALGPGEAGEE</sequence>
<dbReference type="SUPFAM" id="SSF50891">
    <property type="entry name" value="Cyclophilin-like"/>
    <property type="match status" value="1"/>
</dbReference>
<dbReference type="GO" id="GO:0016787">
    <property type="term" value="F:hydrolase activity"/>
    <property type="evidence" value="ECO:0007669"/>
    <property type="project" value="UniProtKB-KW"/>
</dbReference>
<reference evidence="5" key="1">
    <citation type="journal article" date="2021" name="PeerJ">
        <title>Extensive microbial diversity within the chicken gut microbiome revealed by metagenomics and culture.</title>
        <authorList>
            <person name="Gilroy R."/>
            <person name="Ravi A."/>
            <person name="Getino M."/>
            <person name="Pursley I."/>
            <person name="Horton D.L."/>
            <person name="Alikhan N.F."/>
            <person name="Baker D."/>
            <person name="Gharbi K."/>
            <person name="Hall N."/>
            <person name="Watson M."/>
            <person name="Adriaenssens E.M."/>
            <person name="Foster-Nyarko E."/>
            <person name="Jarju S."/>
            <person name="Secka A."/>
            <person name="Antonio M."/>
            <person name="Oren A."/>
            <person name="Chaudhuri R.R."/>
            <person name="La Ragione R."/>
            <person name="Hildebrand F."/>
            <person name="Pallen M.J."/>
        </authorList>
    </citation>
    <scope>NUCLEOTIDE SEQUENCE</scope>
    <source>
        <strain evidence="5">316</strain>
    </source>
</reference>
<keyword evidence="2" id="KW-0378">Hydrolase</keyword>
<dbReference type="PANTHER" id="PTHR43309:SF5">
    <property type="entry name" value="5-OXOPROLINASE SUBUNIT C"/>
    <property type="match status" value="1"/>
</dbReference>
<name>A0A921E0S7_9HYPH</name>
<evidence type="ECO:0000256" key="1">
    <source>
        <dbReference type="ARBA" id="ARBA00022741"/>
    </source>
</evidence>
<dbReference type="Gene3D" id="2.40.100.10">
    <property type="entry name" value="Cyclophilin-like"/>
    <property type="match status" value="1"/>
</dbReference>
<organism evidence="5 6">
    <name type="scientific">Methylorubrum populi</name>
    <dbReference type="NCBI Taxonomy" id="223967"/>
    <lineage>
        <taxon>Bacteria</taxon>
        <taxon>Pseudomonadati</taxon>
        <taxon>Pseudomonadota</taxon>
        <taxon>Alphaproteobacteria</taxon>
        <taxon>Hyphomicrobiales</taxon>
        <taxon>Methylobacteriaceae</taxon>
        <taxon>Methylorubrum</taxon>
    </lineage>
</organism>
<feature type="domain" description="Carboxyltransferase" evidence="4">
    <location>
        <begin position="26"/>
        <end position="305"/>
    </location>
</feature>
<gene>
    <name evidence="5" type="ORF">K8W01_05825</name>
</gene>
<dbReference type="AlphaFoldDB" id="A0A921E0S7"/>
<dbReference type="NCBIfam" id="TIGR00724">
    <property type="entry name" value="urea_amlyse_rel"/>
    <property type="match status" value="1"/>
</dbReference>
<dbReference type="InterPro" id="IPR003778">
    <property type="entry name" value="CT_A_B"/>
</dbReference>
<comment type="caution">
    <text evidence="5">The sequence shown here is derived from an EMBL/GenBank/DDBJ whole genome shotgun (WGS) entry which is preliminary data.</text>
</comment>
<dbReference type="InterPro" id="IPR052708">
    <property type="entry name" value="PxpC"/>
</dbReference>
<dbReference type="InterPro" id="IPR029000">
    <property type="entry name" value="Cyclophilin-like_dom_sf"/>
</dbReference>
<dbReference type="Pfam" id="PF02626">
    <property type="entry name" value="CT_A_B"/>
    <property type="match status" value="1"/>
</dbReference>
<protein>
    <submittedName>
        <fullName evidence="5">Biotin-dependent carboxyltransferase family protein</fullName>
    </submittedName>
</protein>
<keyword evidence="3" id="KW-0067">ATP-binding</keyword>
<evidence type="ECO:0000313" key="6">
    <source>
        <dbReference type="Proteomes" id="UP000742631"/>
    </source>
</evidence>
<evidence type="ECO:0000259" key="4">
    <source>
        <dbReference type="SMART" id="SM00797"/>
    </source>
</evidence>
<dbReference type="Proteomes" id="UP000742631">
    <property type="component" value="Unassembled WGS sequence"/>
</dbReference>
<dbReference type="SMART" id="SM00797">
    <property type="entry name" value="AHS2"/>
    <property type="match status" value="1"/>
</dbReference>
<keyword evidence="1" id="KW-0547">Nucleotide-binding</keyword>
<proteinExistence type="predicted"/>